<evidence type="ECO:0000313" key="2">
    <source>
        <dbReference type="EMBL" id="GIX85547.1"/>
    </source>
</evidence>
<name>A0AAV4NL89_CAEEX</name>
<sequence length="100" mass="11653">MRFALVKSVDPTSPRRQSQQAHFRQSSCQNWSRAFSRYLSRIGFWQAAQLTLAQPNSPAFPTVPTPTQASMESRSLNPYKNWKIKSLYFKRKAFIFLIPK</sequence>
<dbReference type="AlphaFoldDB" id="A0AAV4NL89"/>
<accession>A0AAV4NL89</accession>
<dbReference type="EMBL" id="BPLR01021072">
    <property type="protein sequence ID" value="GIX85547.1"/>
    <property type="molecule type" value="Genomic_DNA"/>
</dbReference>
<reference evidence="2 3" key="1">
    <citation type="submission" date="2021-06" db="EMBL/GenBank/DDBJ databases">
        <title>Caerostris extrusa draft genome.</title>
        <authorList>
            <person name="Kono N."/>
            <person name="Arakawa K."/>
        </authorList>
    </citation>
    <scope>NUCLEOTIDE SEQUENCE [LARGE SCALE GENOMIC DNA]</scope>
</reference>
<gene>
    <name evidence="2" type="primary">AVEN_135403_1</name>
    <name evidence="2" type="ORF">CEXT_222791</name>
</gene>
<protein>
    <submittedName>
        <fullName evidence="2">Uncharacterized protein</fullName>
    </submittedName>
</protein>
<proteinExistence type="predicted"/>
<feature type="region of interest" description="Disordered" evidence="1">
    <location>
        <begin position="1"/>
        <end position="24"/>
    </location>
</feature>
<feature type="compositionally biased region" description="Polar residues" evidence="1">
    <location>
        <begin position="10"/>
        <end position="24"/>
    </location>
</feature>
<evidence type="ECO:0000313" key="3">
    <source>
        <dbReference type="Proteomes" id="UP001054945"/>
    </source>
</evidence>
<comment type="caution">
    <text evidence="2">The sequence shown here is derived from an EMBL/GenBank/DDBJ whole genome shotgun (WGS) entry which is preliminary data.</text>
</comment>
<dbReference type="Proteomes" id="UP001054945">
    <property type="component" value="Unassembled WGS sequence"/>
</dbReference>
<keyword evidence="3" id="KW-1185">Reference proteome</keyword>
<organism evidence="2 3">
    <name type="scientific">Caerostris extrusa</name>
    <name type="common">Bark spider</name>
    <name type="synonym">Caerostris bankana</name>
    <dbReference type="NCBI Taxonomy" id="172846"/>
    <lineage>
        <taxon>Eukaryota</taxon>
        <taxon>Metazoa</taxon>
        <taxon>Ecdysozoa</taxon>
        <taxon>Arthropoda</taxon>
        <taxon>Chelicerata</taxon>
        <taxon>Arachnida</taxon>
        <taxon>Araneae</taxon>
        <taxon>Araneomorphae</taxon>
        <taxon>Entelegynae</taxon>
        <taxon>Araneoidea</taxon>
        <taxon>Araneidae</taxon>
        <taxon>Caerostris</taxon>
    </lineage>
</organism>
<evidence type="ECO:0000256" key="1">
    <source>
        <dbReference type="SAM" id="MobiDB-lite"/>
    </source>
</evidence>